<evidence type="ECO:0000313" key="1">
    <source>
        <dbReference type="EMBL" id="KAI9914037.1"/>
    </source>
</evidence>
<organism evidence="1 2">
    <name type="scientific">Peronosclerospora sorghi</name>
    <dbReference type="NCBI Taxonomy" id="230839"/>
    <lineage>
        <taxon>Eukaryota</taxon>
        <taxon>Sar</taxon>
        <taxon>Stramenopiles</taxon>
        <taxon>Oomycota</taxon>
        <taxon>Peronosporomycetes</taxon>
        <taxon>Peronosporales</taxon>
        <taxon>Peronosporaceae</taxon>
        <taxon>Peronosclerospora</taxon>
    </lineage>
</organism>
<gene>
    <name evidence="1" type="ORF">PsorP6_005732</name>
</gene>
<dbReference type="Proteomes" id="UP001163321">
    <property type="component" value="Chromosome 4"/>
</dbReference>
<evidence type="ECO:0000313" key="2">
    <source>
        <dbReference type="Proteomes" id="UP001163321"/>
    </source>
</evidence>
<accession>A0ACC0W6G2</accession>
<name>A0ACC0W6G2_9STRA</name>
<proteinExistence type="predicted"/>
<protein>
    <submittedName>
        <fullName evidence="1">Uncharacterized protein</fullName>
    </submittedName>
</protein>
<dbReference type="EMBL" id="CM047583">
    <property type="protein sequence ID" value="KAI9914037.1"/>
    <property type="molecule type" value="Genomic_DNA"/>
</dbReference>
<reference evidence="1 2" key="1">
    <citation type="journal article" date="2022" name="bioRxiv">
        <title>The genome of the oomycete Peronosclerospora sorghi, a cosmopolitan pathogen of maize and sorghum, is inflated with dispersed pseudogenes.</title>
        <authorList>
            <person name="Fletcher K."/>
            <person name="Martin F."/>
            <person name="Isakeit T."/>
            <person name="Cavanaugh K."/>
            <person name="Magill C."/>
            <person name="Michelmore R."/>
        </authorList>
    </citation>
    <scope>NUCLEOTIDE SEQUENCE [LARGE SCALE GENOMIC DNA]</scope>
    <source>
        <strain evidence="1">P6</strain>
    </source>
</reference>
<comment type="caution">
    <text evidence="1">The sequence shown here is derived from an EMBL/GenBank/DDBJ whole genome shotgun (WGS) entry which is preliminary data.</text>
</comment>
<sequence>MSKAEVDSATPRDSSRNRNHRCTRQGYRKYDAATEAEYKTKNQFKVLRRLEEARDSLELAARRIKKEGIAKIIDPRTTLAQLEKEEKRRKREEETQEEKEKEFCSRKKIRLDQYKKYDKQAAHQVQRENFFHAG</sequence>
<keyword evidence="2" id="KW-1185">Reference proteome</keyword>